<evidence type="ECO:0000259" key="2">
    <source>
        <dbReference type="PROSITE" id="PS51144"/>
    </source>
</evidence>
<dbReference type="PANTHER" id="PTHR18952">
    <property type="entry name" value="CARBONIC ANHYDRASE"/>
    <property type="match status" value="1"/>
</dbReference>
<dbReference type="Gene3D" id="3.10.200.10">
    <property type="entry name" value="Alpha carbonic anhydrase"/>
    <property type="match status" value="1"/>
</dbReference>
<name>A0A9P0F9D8_BEMTA</name>
<comment type="similarity">
    <text evidence="1">Belongs to the alpha-carbonic anhydrase family.</text>
</comment>
<evidence type="ECO:0000313" key="3">
    <source>
        <dbReference type="EMBL" id="CAH0394946.1"/>
    </source>
</evidence>
<dbReference type="Proteomes" id="UP001152759">
    <property type="component" value="Chromosome 8"/>
</dbReference>
<dbReference type="PANTHER" id="PTHR18952:SF124">
    <property type="entry name" value="CARBONIC ANHYDRASE 7"/>
    <property type="match status" value="1"/>
</dbReference>
<evidence type="ECO:0000256" key="1">
    <source>
        <dbReference type="ARBA" id="ARBA00010718"/>
    </source>
</evidence>
<gene>
    <name evidence="3" type="ORF">BEMITA_LOCUS13192</name>
</gene>
<dbReference type="GO" id="GO:0005737">
    <property type="term" value="C:cytoplasm"/>
    <property type="evidence" value="ECO:0007669"/>
    <property type="project" value="TreeGrafter"/>
</dbReference>
<keyword evidence="4" id="KW-1185">Reference proteome</keyword>
<dbReference type="EMBL" id="OU963869">
    <property type="protein sequence ID" value="CAH0394946.1"/>
    <property type="molecule type" value="Genomic_DNA"/>
</dbReference>
<proteinExistence type="inferred from homology"/>
<protein>
    <recommendedName>
        <fullName evidence="2">Alpha-carbonic anhydrase domain-containing protein</fullName>
    </recommendedName>
</protein>
<dbReference type="SUPFAM" id="SSF51069">
    <property type="entry name" value="Carbonic anhydrase"/>
    <property type="match status" value="1"/>
</dbReference>
<dbReference type="AlphaFoldDB" id="A0A9P0F9D8"/>
<accession>A0A9P0F9D8</accession>
<dbReference type="SMART" id="SM01057">
    <property type="entry name" value="Carb_anhydrase"/>
    <property type="match status" value="1"/>
</dbReference>
<dbReference type="PROSITE" id="PS51144">
    <property type="entry name" value="ALPHA_CA_2"/>
    <property type="match status" value="1"/>
</dbReference>
<dbReference type="InterPro" id="IPR023561">
    <property type="entry name" value="Carbonic_anhydrase_a-class"/>
</dbReference>
<dbReference type="InterPro" id="IPR001148">
    <property type="entry name" value="CA_dom"/>
</dbReference>
<organism evidence="3 4">
    <name type="scientific">Bemisia tabaci</name>
    <name type="common">Sweetpotato whitefly</name>
    <name type="synonym">Aleurodes tabaci</name>
    <dbReference type="NCBI Taxonomy" id="7038"/>
    <lineage>
        <taxon>Eukaryota</taxon>
        <taxon>Metazoa</taxon>
        <taxon>Ecdysozoa</taxon>
        <taxon>Arthropoda</taxon>
        <taxon>Hexapoda</taxon>
        <taxon>Insecta</taxon>
        <taxon>Pterygota</taxon>
        <taxon>Neoptera</taxon>
        <taxon>Paraneoptera</taxon>
        <taxon>Hemiptera</taxon>
        <taxon>Sternorrhyncha</taxon>
        <taxon>Aleyrodoidea</taxon>
        <taxon>Aleyrodidae</taxon>
        <taxon>Aleyrodinae</taxon>
        <taxon>Bemisia</taxon>
    </lineage>
</organism>
<dbReference type="GO" id="GO:0008270">
    <property type="term" value="F:zinc ion binding"/>
    <property type="evidence" value="ECO:0007669"/>
    <property type="project" value="InterPro"/>
</dbReference>
<sequence>MITNNGHTVMLKYNFSSPASIKGGPLQKEYFFEQMHFHWGTNDSIGSEDLINNHSFPMELHMVFYNSDYGNIDNASNYKDGLVVLATFFEISPFENDVYQTLIKALPDVTEADKKEYLENVPVLASLLPCNPERYFSYLGSLTTPPCLEVVTWIDFKHPVLLSHTQLAKFRTIHSHFGLLRSNFRPVQARNGRVILYNRDFPDYCDFFYAYADYYHYSQYPQYPYA</sequence>
<dbReference type="InterPro" id="IPR036398">
    <property type="entry name" value="CA_dom_sf"/>
</dbReference>
<feature type="domain" description="Alpha-carbonic anhydrase" evidence="2">
    <location>
        <begin position="1"/>
        <end position="199"/>
    </location>
</feature>
<reference evidence="3" key="1">
    <citation type="submission" date="2021-12" db="EMBL/GenBank/DDBJ databases">
        <authorList>
            <person name="King R."/>
        </authorList>
    </citation>
    <scope>NUCLEOTIDE SEQUENCE</scope>
</reference>
<dbReference type="GO" id="GO:0004089">
    <property type="term" value="F:carbonate dehydratase activity"/>
    <property type="evidence" value="ECO:0007669"/>
    <property type="project" value="InterPro"/>
</dbReference>
<dbReference type="CDD" id="cd00326">
    <property type="entry name" value="alpha_CA"/>
    <property type="match status" value="1"/>
</dbReference>
<dbReference type="Pfam" id="PF00194">
    <property type="entry name" value="Carb_anhydrase"/>
    <property type="match status" value="1"/>
</dbReference>
<evidence type="ECO:0000313" key="4">
    <source>
        <dbReference type="Proteomes" id="UP001152759"/>
    </source>
</evidence>